<dbReference type="Proteomes" id="UP000490800">
    <property type="component" value="Unassembled WGS sequence"/>
</dbReference>
<organism evidence="3 4">
    <name type="scientific">Paenibacillus lutrae</name>
    <dbReference type="NCBI Taxonomy" id="2078573"/>
    <lineage>
        <taxon>Bacteria</taxon>
        <taxon>Bacillati</taxon>
        <taxon>Bacillota</taxon>
        <taxon>Bacilli</taxon>
        <taxon>Bacillales</taxon>
        <taxon>Paenibacillaceae</taxon>
        <taxon>Paenibacillus</taxon>
    </lineage>
</organism>
<dbReference type="OrthoDB" id="154054at2"/>
<dbReference type="AlphaFoldDB" id="A0A7X3FJN4"/>
<feature type="active site" description="Proton donor/acceptor" evidence="2">
    <location>
        <position position="123"/>
    </location>
</feature>
<dbReference type="CDD" id="cd06166">
    <property type="entry name" value="Sortase_D_2"/>
    <property type="match status" value="1"/>
</dbReference>
<name>A0A7X3FJN4_9BACL</name>
<dbReference type="Pfam" id="PF04203">
    <property type="entry name" value="Sortase"/>
    <property type="match status" value="1"/>
</dbReference>
<dbReference type="Gene3D" id="2.40.260.10">
    <property type="entry name" value="Sortase"/>
    <property type="match status" value="1"/>
</dbReference>
<evidence type="ECO:0000313" key="4">
    <source>
        <dbReference type="Proteomes" id="UP000490800"/>
    </source>
</evidence>
<dbReference type="GO" id="GO:0016787">
    <property type="term" value="F:hydrolase activity"/>
    <property type="evidence" value="ECO:0007669"/>
    <property type="project" value="UniProtKB-KW"/>
</dbReference>
<evidence type="ECO:0000313" key="3">
    <source>
        <dbReference type="EMBL" id="MVP00989.1"/>
    </source>
</evidence>
<gene>
    <name evidence="3" type="ORF">EDM21_15920</name>
</gene>
<dbReference type="InterPro" id="IPR005754">
    <property type="entry name" value="Sortase"/>
</dbReference>
<accession>A0A7X3FJN4</accession>
<dbReference type="SUPFAM" id="SSF63817">
    <property type="entry name" value="Sortase"/>
    <property type="match status" value="1"/>
</dbReference>
<evidence type="ECO:0000256" key="2">
    <source>
        <dbReference type="PIRSR" id="PIRSR605754-1"/>
    </source>
</evidence>
<sequence length="203" mass="22057">MIAGVILFSYPKVAEMVEDARQQKLEKDWIASFQNVESVSESAPVSPDSDEIGTAENSPEGAAEFMKSYAGAGKVEGILVIDKIGLRLPILEGATNRNLKTTAASIEHTGTAGEIGNYAIAGHRNRTFGRNFNRLDELEAGDQLKVDTGEASYQYTVTEKTLVKPEDVWVLEGDGSSKEITLVTCHPIDNPTHRLIVKGRIIP</sequence>
<keyword evidence="1" id="KW-0378">Hydrolase</keyword>
<evidence type="ECO:0000256" key="1">
    <source>
        <dbReference type="ARBA" id="ARBA00022801"/>
    </source>
</evidence>
<dbReference type="InterPro" id="IPR042000">
    <property type="entry name" value="Sortase_D_2"/>
</dbReference>
<dbReference type="EMBL" id="RHLK01000009">
    <property type="protein sequence ID" value="MVP00989.1"/>
    <property type="molecule type" value="Genomic_DNA"/>
</dbReference>
<reference evidence="3 4" key="1">
    <citation type="journal article" date="2019" name="Microorganisms">
        <title>Paenibacillus lutrae sp. nov., A Chitinolytic Species Isolated from A River Otter in Castril Natural Park, Granada, Spain.</title>
        <authorList>
            <person name="Rodriguez M."/>
            <person name="Reina J.C."/>
            <person name="Bejar V."/>
            <person name="Llamas I."/>
        </authorList>
    </citation>
    <scope>NUCLEOTIDE SEQUENCE [LARGE SCALE GENOMIC DNA]</scope>
    <source>
        <strain evidence="3 4">N10</strain>
    </source>
</reference>
<proteinExistence type="predicted"/>
<dbReference type="NCBIfam" id="TIGR01076">
    <property type="entry name" value="sortase_fam"/>
    <property type="match status" value="1"/>
</dbReference>
<dbReference type="InterPro" id="IPR023365">
    <property type="entry name" value="Sortase_dom-sf"/>
</dbReference>
<protein>
    <submittedName>
        <fullName evidence="3">Sortase</fullName>
    </submittedName>
</protein>
<feature type="active site" description="Acyl-thioester intermediate" evidence="2">
    <location>
        <position position="185"/>
    </location>
</feature>
<keyword evidence="4" id="KW-1185">Reference proteome</keyword>
<comment type="caution">
    <text evidence="3">The sequence shown here is derived from an EMBL/GenBank/DDBJ whole genome shotgun (WGS) entry which is preliminary data.</text>
</comment>